<keyword evidence="2" id="KW-1185">Reference proteome</keyword>
<sequence length="1926" mass="212579">MGNNSRQKILEAMKSKRSTLDWDAIVSYNRNKVNALLTQQYISRYLLNDALPPFDKTIVIGGSFTTFSSVLLSPPRLSFENANLDHAKARLTYHLMGANIVETAAPDTVDFTYTTKIINAHAAASMTAPKLFLTVDLRSNTGEVGRDGEVFFNIAQGKEFAGDFVESPADQALVGTFFQEWFNEQEEKYQRYSLGYMDGVSNDVMTPKAFHVLTQPDPNGGSSGAVVLFVVLRDGKHAGLPTKETEMPYFIPDDVDANGESLYSAAVILSNDLIFNRVIKTQITADFGLGLSLTNTDTKGILSAQSGGLSFNDFVYKYTVRNGDFDAKFWVETLALPFTANNATNAFRVFPADNLLRITWNNQPRSPWGNVIEFDPPTSPEYKSGDLIIAHSYTVDFTPSIDPQTHVVSFTRKEMPLTLSESGYEELDFFDQPSVEIHARLDALIRPHMTNKLSSVKAPDINTFMVSNLLFPESNNMRISDVSLPTDMALFGQLDASLTSFQISPLEPRVLAGKTEQFTTSAIQTRRTQNLQWSVKGIDGATSGVGTISASGLYTAPAADTLDTPFIRVIVTAHDMDGSSSSSALATVVTSSLTVNPLFQTCAKSQGAVIRVENLDGGDITFTLTSNVDHEATLTPDPDNPGTYVYSPGTSPNQHITVDTVEFTATATGAKARAFILVCWQNLSYGMEIIEQDPEQGVQLALMESDWGEPQPIEDELEWSLLGGDGEVDQTGVFTEPAPAALKDGVAIVMARVGPKGHDPFGFMALSLPLARFARHASRYLPPRPDLEARSARRAVAAKMRTAGKGVNSRDALLSWMQGKTVTYGWNALITYSRAKINRMLEQQYVAKFNADSFLLPIFGTVPLIPGSAGREMLELSGLVLGAPQISFENADLLDSRVLVTMDIVSGSVAYMSYPDASPAYLKSSFNVSVQQQFKVQMEVRLDAVTGEVDKEGNVVVDLGEGFNFTSNLVTQTYPQEQLGLFFEDLFKRQPASDRRYLIGVLDYIGDDMLTPSNFYIRTQAAPSGKNINSSSYGEGGVILFVRTRNDFYDGTLPTPENAATFRYLIPDDETMVSGEPDYSGSVVLSSRMVFENAIKPYLTSYIARGLSLSSNTPPGSSSLLKATNGKYDSGSCHFQADHLLGEQSNFMMGEIYFPFHPNLIISSDDDNLVIKLKDTIRLPYHYKLHIPAWPDRNIMDDVIFNYDLTLTYTLIPDPVKNLITFERTGQTFTHSMHIQNYDYDDDNQLLAEVRWKFEAFIQAEMQKFEDLFFGIELPDLDFYALNHLLFPGQNAFLATEAHLPGDVVLFGQIDPTNTSFTLEPLQSIIKVGNSQRFEIRQLKRTAAPITWTVRGIDGSRAQGVIDQTGVFTAPPLQSLEGSAVRNVITASYEDPATGELRTASALVTVVAESMAVAPAMSTLRIRNEAAPVELRASSLSGSLLAWRLLDEAPGELEVAEDTLSALYTAPVSLQSDMLPALIEIEDSGTGEKVLATVLLINANYALDIAPVFHPGLARNATVQLSVLDEEDYTYEWSVITGQGTVDTFGLFTAPDDISTPYSVVGCKEVDNPRFRGFGVVHLSNTALRPTWSDFTTFTVKPESPTKMAYANGLQQVQVRIAIKTKPTDSGEETALTPAERASLTLVVAETKEVLPQVGSEGVPIDGSVTRWGVNAKRNEYDFYTSKFPPAQVQEDALDLDGDAKTLYIQTRSDTEIRIAARVTRADNTFFYSTDHSGSEENDAIIVIQPLPVPVYQDSEYHMDVKRPEGLGDPKTDEDFDLYLTTVDYYYLRLLSASVQEPIGFRNIAFERGFSMVQWESRQYAEEVGSYTGYALPMSEELNFEPLLYNGIPDAVKPSKVVKDSFASADGEFLFSLHRRLDFPFDESSKLAEALRMRLIDRFGNPHQLQLSFASFNNRNKLIIKRMSND</sequence>
<dbReference type="EMBL" id="FNCO01000036">
    <property type="protein sequence ID" value="SDJ52545.1"/>
    <property type="molecule type" value="Genomic_DNA"/>
</dbReference>
<reference evidence="2" key="1">
    <citation type="submission" date="2016-10" db="EMBL/GenBank/DDBJ databases">
        <authorList>
            <person name="Varghese N."/>
            <person name="Submissions S."/>
        </authorList>
    </citation>
    <scope>NUCLEOTIDE SEQUENCE [LARGE SCALE GENOMIC DNA]</scope>
    <source>
        <strain evidence="2">ATCC 700689</strain>
    </source>
</reference>
<evidence type="ECO:0000313" key="2">
    <source>
        <dbReference type="Proteomes" id="UP000182894"/>
    </source>
</evidence>
<evidence type="ECO:0000313" key="1">
    <source>
        <dbReference type="EMBL" id="SDJ52545.1"/>
    </source>
</evidence>
<gene>
    <name evidence="1" type="ORF">SAMN05216605_1363</name>
</gene>
<accession>A0A1G8UHA2</accession>
<dbReference type="OrthoDB" id="6751426at2"/>
<protein>
    <submittedName>
        <fullName evidence="1">Uncharacterized protein</fullName>
    </submittedName>
</protein>
<dbReference type="Proteomes" id="UP000182894">
    <property type="component" value="Unassembled WGS sequence"/>
</dbReference>
<proteinExistence type="predicted"/>
<dbReference type="STRING" id="89065.SAMN05216605_1363"/>
<organism evidence="1 2">
    <name type="scientific">Pseudomonas abietaniphila</name>
    <dbReference type="NCBI Taxonomy" id="89065"/>
    <lineage>
        <taxon>Bacteria</taxon>
        <taxon>Pseudomonadati</taxon>
        <taxon>Pseudomonadota</taxon>
        <taxon>Gammaproteobacteria</taxon>
        <taxon>Pseudomonadales</taxon>
        <taxon>Pseudomonadaceae</taxon>
        <taxon>Pseudomonas</taxon>
    </lineage>
</organism>
<dbReference type="RefSeq" id="WP_074759369.1">
    <property type="nucleotide sequence ID" value="NZ_FNCO01000036.1"/>
</dbReference>
<name>A0A1G8UHA2_9PSED</name>